<dbReference type="WBParaSite" id="OFLC_0000956301-mRNA-1">
    <property type="protein sequence ID" value="OFLC_0000956301-mRNA-1"/>
    <property type="gene ID" value="OFLC_0000956301"/>
</dbReference>
<proteinExistence type="predicted"/>
<organism evidence="3">
    <name type="scientific">Onchocerca flexuosa</name>
    <dbReference type="NCBI Taxonomy" id="387005"/>
    <lineage>
        <taxon>Eukaryota</taxon>
        <taxon>Metazoa</taxon>
        <taxon>Ecdysozoa</taxon>
        <taxon>Nematoda</taxon>
        <taxon>Chromadorea</taxon>
        <taxon>Rhabditida</taxon>
        <taxon>Spirurina</taxon>
        <taxon>Spiruromorpha</taxon>
        <taxon>Filarioidea</taxon>
        <taxon>Onchocercidae</taxon>
        <taxon>Onchocerca</taxon>
    </lineage>
</organism>
<name>A0A183HQ02_9BILA</name>
<protein>
    <submittedName>
        <fullName evidence="3">KTSC domain-containing protein</fullName>
    </submittedName>
</protein>
<dbReference type="AlphaFoldDB" id="A0A183HQ02"/>
<reference evidence="3" key="1">
    <citation type="submission" date="2016-06" db="UniProtKB">
        <authorList>
            <consortium name="WormBaseParasite"/>
        </authorList>
    </citation>
    <scope>IDENTIFICATION</scope>
</reference>
<evidence type="ECO:0000313" key="3">
    <source>
        <dbReference type="WBParaSite" id="OFLC_0000956301-mRNA-1"/>
    </source>
</evidence>
<gene>
    <name evidence="1" type="ORF">OFLC_LOCUS9564</name>
</gene>
<evidence type="ECO:0000313" key="2">
    <source>
        <dbReference type="Proteomes" id="UP000267606"/>
    </source>
</evidence>
<accession>A0A183HQ02</accession>
<evidence type="ECO:0000313" key="1">
    <source>
        <dbReference type="EMBL" id="VDO61502.1"/>
    </source>
</evidence>
<sequence length="80" mass="9072">MIVSLRSLTNRVETVVVGVDADPCFWTISEKYKLLHVKESGLGQISFTVFPKMIGFLPYPFISVYGYQHKRSNSVSSSFH</sequence>
<dbReference type="EMBL" id="UZAJ01011860">
    <property type="protein sequence ID" value="VDO61502.1"/>
    <property type="molecule type" value="Genomic_DNA"/>
</dbReference>
<reference evidence="1 2" key="2">
    <citation type="submission" date="2018-11" db="EMBL/GenBank/DDBJ databases">
        <authorList>
            <consortium name="Pathogen Informatics"/>
        </authorList>
    </citation>
    <scope>NUCLEOTIDE SEQUENCE [LARGE SCALE GENOMIC DNA]</scope>
</reference>
<dbReference type="Proteomes" id="UP000267606">
    <property type="component" value="Unassembled WGS sequence"/>
</dbReference>
<dbReference type="STRING" id="387005.A0A183HQ02"/>
<keyword evidence="2" id="KW-1185">Reference proteome</keyword>